<reference evidence="2" key="1">
    <citation type="submission" date="2019-08" db="EMBL/GenBank/DDBJ databases">
        <title>Complete genome sequence of a mangrove-derived Streptomyces xiamenensis.</title>
        <authorList>
            <person name="Xu J."/>
        </authorList>
    </citation>
    <scope>NUCLEOTIDE SEQUENCE</scope>
    <source>
        <strain evidence="2">318</strain>
    </source>
</reference>
<dbReference type="Gene3D" id="3.10.129.10">
    <property type="entry name" value="Hotdog Thioesterase"/>
    <property type="match status" value="1"/>
</dbReference>
<keyword evidence="3" id="KW-1185">Reference proteome</keyword>
<dbReference type="HOGENOM" id="CLU_857633_0_0_11"/>
<dbReference type="AlphaFoldDB" id="A0A0F7CPM9"/>
<accession>A0A0F7CPM9</accession>
<evidence type="ECO:0000259" key="1">
    <source>
        <dbReference type="Pfam" id="PF18238"/>
    </source>
</evidence>
<dbReference type="SUPFAM" id="SSF54637">
    <property type="entry name" value="Thioesterase/thiol ester dehydrase-isomerase"/>
    <property type="match status" value="1"/>
</dbReference>
<organism evidence="2 3">
    <name type="scientific">Streptomyces xiamenensis</name>
    <dbReference type="NCBI Taxonomy" id="408015"/>
    <lineage>
        <taxon>Bacteria</taxon>
        <taxon>Bacillati</taxon>
        <taxon>Actinomycetota</taxon>
        <taxon>Actinomycetes</taxon>
        <taxon>Kitasatosporales</taxon>
        <taxon>Streptomycetaceae</taxon>
        <taxon>Streptomyces</taxon>
    </lineage>
</organism>
<dbReference type="Pfam" id="PF18238">
    <property type="entry name" value="LnmK_N_HDF"/>
    <property type="match status" value="1"/>
</dbReference>
<evidence type="ECO:0000313" key="2">
    <source>
        <dbReference type="EMBL" id="AKG44941.1"/>
    </source>
</evidence>
<dbReference type="NCBIfam" id="TIGR04098">
    <property type="entry name" value="LnmK_bifunc"/>
    <property type="match status" value="1"/>
</dbReference>
<gene>
    <name evidence="2" type="ORF">SXIM_35570</name>
</gene>
<dbReference type="KEGG" id="sxi:SXIM_35570"/>
<dbReference type="Proteomes" id="UP000034034">
    <property type="component" value="Chromosome"/>
</dbReference>
<feature type="domain" description="LnmK N-terminal" evidence="1">
    <location>
        <begin position="26"/>
        <end position="203"/>
    </location>
</feature>
<dbReference type="GO" id="GO:0016740">
    <property type="term" value="F:transferase activity"/>
    <property type="evidence" value="ECO:0007669"/>
    <property type="project" value="UniProtKB-KW"/>
</dbReference>
<dbReference type="PATRIC" id="fig|408015.6.peg.3605"/>
<dbReference type="InterPro" id="IPR024091">
    <property type="entry name" value="LnmK-like_bifun_acyl/decarbox"/>
</dbReference>
<dbReference type="EMBL" id="CP009922">
    <property type="protein sequence ID" value="AKG44941.1"/>
    <property type="molecule type" value="Genomic_DNA"/>
</dbReference>
<proteinExistence type="predicted"/>
<protein>
    <submittedName>
        <fullName evidence="2">Bifunctional acetyltransferase decarboxylase</fullName>
    </submittedName>
</protein>
<dbReference type="STRING" id="408015.SXIM_35570"/>
<dbReference type="RefSeq" id="WP_046724654.1">
    <property type="nucleotide sequence ID" value="NZ_CP009922.3"/>
</dbReference>
<evidence type="ECO:0000313" key="3">
    <source>
        <dbReference type="Proteomes" id="UP000034034"/>
    </source>
</evidence>
<dbReference type="InterPro" id="IPR040718">
    <property type="entry name" value="LnmK_N_HDF"/>
</dbReference>
<name>A0A0F7CPM9_9ACTN</name>
<sequence length="328" mass="35595">MTTDVAPLAGPGRPPVTRGRDGWLDRVELITPAMCGPNALFVGQLGDWTWDAVGASCGVDPYTAADPDGEPVYLSFAYFRVRSDTGLSADELTFGDRLRVRSKVLSGGGDSLLTVHRVTRDGAGAAPATGPSDADGVDGFFRYDTPGCIHVENFNRWVKRSGHDTNHGLRRATPAGFRADHLPQVPDAHTPRRIWAQARQSASLRTPAEPAPRARLSLTYRVSASRDLNGVGLLYFASYFSIVDWAVLSLWHHLGLESADFLRRRVLDRQLCYLANANADDLLDVEVTTHRDAAGAQVVDVTLRLRDGGLLAVARQRVDRGPDGTGRG</sequence>
<dbReference type="InterPro" id="IPR029069">
    <property type="entry name" value="HotDog_dom_sf"/>
</dbReference>